<comment type="similarity">
    <text evidence="6">Belongs to the YccS/YhfK family.</text>
</comment>
<dbReference type="Pfam" id="PF13515">
    <property type="entry name" value="FUSC_2"/>
    <property type="match status" value="1"/>
</dbReference>
<evidence type="ECO:0000256" key="4">
    <source>
        <dbReference type="ARBA" id="ARBA00022989"/>
    </source>
</evidence>
<feature type="transmembrane region" description="Helical" evidence="7">
    <location>
        <begin position="63"/>
        <end position="84"/>
    </location>
</feature>
<comment type="caution">
    <text evidence="9">The sequence shown here is derived from an EMBL/GenBank/DDBJ whole genome shotgun (WGS) entry which is preliminary data.</text>
</comment>
<keyword evidence="2" id="KW-1003">Cell membrane</keyword>
<sequence>MGIMVVMDKTKNERKLTTALLGVSAMLGITLGSLFANSTIYIDLILIFFTFSSFYFSRFGSRYFSLSMIGFMTVYFSSILNLSIAQLPWFYFGVAIGVIYAFTFNFVFFQGTGKNLKRSIHSFHFQINLTFNILIKGIKNKGLSDPDQSQLQKNVVKLREYARIVSSYIDEADVQEAWPGLTPTQLRLYIFDTGMLIETLTDAMRSLKKAEALELDELRHMLVWVTEALRDAEVLAPNYEEQNIREAELALQALRLTIIDLLNQNHEPKGWIFLIRRIESIANHVIEGAFIIQQALYQPKPENKIETEAQEADKLPKEEPLKKEKTLQPTTKKAFQALVAAVLSIIVGQMTSPTQPYWVLLTAFIVLLGTESIGRIYTKGFQRSLGTIIGAIIGFVLAKALTGQSLIEVILIFVVVFLAFYLFAVSYTLMSMFITMLIAFMYDLLLGGITFSLIGARVVDTIVGAAIALGVSFVVFPKKTKDKVAESISDYFEELKPYVTSYVRSFREDVKVKELSGSAFQLEQKLQTIREESHSITQRPESLLYGDITRWITVLTAINYYARHLVASSYRKDFEYPEELIEVFNQIEKKLEHNMNEMSQLIKGSIHSSTLYQLEVEREKIERLAPGQRKSGRDLIHHLYYVWRINQSLILLGTELKAKVAIGTIKAES</sequence>
<feature type="transmembrane region" description="Helical" evidence="7">
    <location>
        <begin position="458"/>
        <end position="476"/>
    </location>
</feature>
<organism evidence="9 10">
    <name type="scientific">Bacillus carboniphilus</name>
    <dbReference type="NCBI Taxonomy" id="86663"/>
    <lineage>
        <taxon>Bacteria</taxon>
        <taxon>Bacillati</taxon>
        <taxon>Bacillota</taxon>
        <taxon>Bacilli</taxon>
        <taxon>Bacillales</taxon>
        <taxon>Bacillaceae</taxon>
        <taxon>Bacillus</taxon>
    </lineage>
</organism>
<protein>
    <submittedName>
        <fullName evidence="9">FUSC family protein</fullName>
    </submittedName>
</protein>
<evidence type="ECO:0000259" key="8">
    <source>
        <dbReference type="Pfam" id="PF13515"/>
    </source>
</evidence>
<keyword evidence="4 7" id="KW-1133">Transmembrane helix</keyword>
<accession>A0ABP3GHI1</accession>
<feature type="transmembrane region" description="Helical" evidence="7">
    <location>
        <begin position="407"/>
        <end position="425"/>
    </location>
</feature>
<name>A0ABP3GHI1_9BACI</name>
<evidence type="ECO:0000256" key="2">
    <source>
        <dbReference type="ARBA" id="ARBA00022475"/>
    </source>
</evidence>
<evidence type="ECO:0000256" key="3">
    <source>
        <dbReference type="ARBA" id="ARBA00022692"/>
    </source>
</evidence>
<evidence type="ECO:0000313" key="9">
    <source>
        <dbReference type="EMBL" id="GAA0344650.1"/>
    </source>
</evidence>
<evidence type="ECO:0000256" key="5">
    <source>
        <dbReference type="ARBA" id="ARBA00023136"/>
    </source>
</evidence>
<dbReference type="Proteomes" id="UP001500782">
    <property type="component" value="Unassembled WGS sequence"/>
</dbReference>
<feature type="transmembrane region" description="Helical" evidence="7">
    <location>
        <begin position="16"/>
        <end position="34"/>
    </location>
</feature>
<comment type="subcellular location">
    <subcellularLocation>
        <location evidence="1">Cell membrane</location>
        <topology evidence="1">Multi-pass membrane protein</topology>
    </subcellularLocation>
</comment>
<keyword evidence="3 7" id="KW-0812">Transmembrane</keyword>
<reference evidence="10" key="1">
    <citation type="journal article" date="2019" name="Int. J. Syst. Evol. Microbiol.">
        <title>The Global Catalogue of Microorganisms (GCM) 10K type strain sequencing project: providing services to taxonomists for standard genome sequencing and annotation.</title>
        <authorList>
            <consortium name="The Broad Institute Genomics Platform"/>
            <consortium name="The Broad Institute Genome Sequencing Center for Infectious Disease"/>
            <person name="Wu L."/>
            <person name="Ma J."/>
        </authorList>
    </citation>
    <scope>NUCLEOTIDE SEQUENCE [LARGE SCALE GENOMIC DNA]</scope>
    <source>
        <strain evidence="10">JCM 9731</strain>
    </source>
</reference>
<proteinExistence type="inferred from homology"/>
<keyword evidence="10" id="KW-1185">Reference proteome</keyword>
<dbReference type="InterPro" id="IPR049453">
    <property type="entry name" value="Memb_transporter_dom"/>
</dbReference>
<dbReference type="PANTHER" id="PTHR30509:SF9">
    <property type="entry name" value="MULTIDRUG RESISTANCE PROTEIN MDTO"/>
    <property type="match status" value="1"/>
</dbReference>
<dbReference type="EMBL" id="BAAADJ010000063">
    <property type="protein sequence ID" value="GAA0344650.1"/>
    <property type="molecule type" value="Genomic_DNA"/>
</dbReference>
<gene>
    <name evidence="9" type="ORF">GCM10008967_38810</name>
</gene>
<feature type="transmembrane region" description="Helical" evidence="7">
    <location>
        <begin position="90"/>
        <end position="109"/>
    </location>
</feature>
<dbReference type="PANTHER" id="PTHR30509">
    <property type="entry name" value="P-HYDROXYBENZOIC ACID EFFLUX PUMP SUBUNIT-RELATED"/>
    <property type="match status" value="1"/>
</dbReference>
<feature type="transmembrane region" description="Helical" evidence="7">
    <location>
        <begin position="40"/>
        <end position="56"/>
    </location>
</feature>
<keyword evidence="5 7" id="KW-0472">Membrane</keyword>
<feature type="transmembrane region" description="Helical" evidence="7">
    <location>
        <begin position="432"/>
        <end position="452"/>
    </location>
</feature>
<feature type="domain" description="Integral membrane bound transporter" evidence="8">
    <location>
        <begin position="344"/>
        <end position="469"/>
    </location>
</feature>
<feature type="transmembrane region" description="Helical" evidence="7">
    <location>
        <begin position="357"/>
        <end position="377"/>
    </location>
</feature>
<feature type="transmembrane region" description="Helical" evidence="7">
    <location>
        <begin position="384"/>
        <end position="401"/>
    </location>
</feature>
<evidence type="ECO:0000313" key="10">
    <source>
        <dbReference type="Proteomes" id="UP001500782"/>
    </source>
</evidence>
<evidence type="ECO:0000256" key="1">
    <source>
        <dbReference type="ARBA" id="ARBA00004651"/>
    </source>
</evidence>
<evidence type="ECO:0000256" key="7">
    <source>
        <dbReference type="SAM" id="Phobius"/>
    </source>
</evidence>
<evidence type="ECO:0000256" key="6">
    <source>
        <dbReference type="ARBA" id="ARBA00043993"/>
    </source>
</evidence>
<feature type="transmembrane region" description="Helical" evidence="7">
    <location>
        <begin position="334"/>
        <end position="351"/>
    </location>
</feature>